<gene>
    <name evidence="2" type="ORF">PEVE_00007332</name>
</gene>
<dbReference type="EMBL" id="CALNXI010000149">
    <property type="protein sequence ID" value="CAH3020485.1"/>
    <property type="molecule type" value="Genomic_DNA"/>
</dbReference>
<dbReference type="Proteomes" id="UP001159427">
    <property type="component" value="Unassembled WGS sequence"/>
</dbReference>
<keyword evidence="3" id="KW-1185">Reference proteome</keyword>
<keyword evidence="1" id="KW-0472">Membrane</keyword>
<evidence type="ECO:0000256" key="1">
    <source>
        <dbReference type="SAM" id="Phobius"/>
    </source>
</evidence>
<proteinExistence type="predicted"/>
<reference evidence="2 3" key="1">
    <citation type="submission" date="2022-05" db="EMBL/GenBank/DDBJ databases">
        <authorList>
            <consortium name="Genoscope - CEA"/>
            <person name="William W."/>
        </authorList>
    </citation>
    <scope>NUCLEOTIDE SEQUENCE [LARGE SCALE GENOMIC DNA]</scope>
</reference>
<organism evidence="2 3">
    <name type="scientific">Porites evermanni</name>
    <dbReference type="NCBI Taxonomy" id="104178"/>
    <lineage>
        <taxon>Eukaryota</taxon>
        <taxon>Metazoa</taxon>
        <taxon>Cnidaria</taxon>
        <taxon>Anthozoa</taxon>
        <taxon>Hexacorallia</taxon>
        <taxon>Scleractinia</taxon>
        <taxon>Fungiina</taxon>
        <taxon>Poritidae</taxon>
        <taxon>Porites</taxon>
    </lineage>
</organism>
<evidence type="ECO:0000313" key="2">
    <source>
        <dbReference type="EMBL" id="CAH3020485.1"/>
    </source>
</evidence>
<dbReference type="Gene3D" id="3.40.50.11350">
    <property type="match status" value="1"/>
</dbReference>
<protein>
    <submittedName>
        <fullName evidence="2">Uncharacterized protein</fullName>
    </submittedName>
</protein>
<keyword evidence="1" id="KW-1133">Transmembrane helix</keyword>
<evidence type="ECO:0000313" key="3">
    <source>
        <dbReference type="Proteomes" id="UP001159427"/>
    </source>
</evidence>
<comment type="caution">
    <text evidence="2">The sequence shown here is derived from an EMBL/GenBank/DDBJ whole genome shotgun (WGS) entry which is preliminary data.</text>
</comment>
<keyword evidence="1" id="KW-0812">Transmembrane</keyword>
<feature type="transmembrane region" description="Helical" evidence="1">
    <location>
        <begin position="12"/>
        <end position="30"/>
    </location>
</feature>
<sequence length="402" mass="46694">MILRFFKHLVFRYYGKFLVGFFLSLYLLYYCCYRWRDSELCELNFVLQSEAKVNTRSLKAEYLLQEIIKSNGFLAATRTNNENKILSSGHRVCVVDPALTECQNMGFAALLLRTIDDILLCEALGSDRPVVYWKACKSVCSRDPRVNSWEWYFEPIGSGLLESQAERVLCPLMLENEESMLRTYPNLKLILNSSFRNRSNTVGFANNRIITEKERRRVNQMLQQYIKPNNRIIRKLNNFYQRYLARSTVLGVHVRGTDHWMETNEKRLPHLMSWVESAQSILKALPQPSKIFIASDNDEVIEKFVAVLGYDKVVFTKAFRASKYDSPIPSHDFQFEDNPADPYERVIGTQVLLDILLLAKCDHFLHAESSVASLASYFNPAMKSYFLDETQVKVTCFIYMTT</sequence>
<accession>A0ABN8LT77</accession>
<name>A0ABN8LT77_9CNID</name>